<keyword evidence="6" id="KW-1185">Reference proteome</keyword>
<evidence type="ECO:0000256" key="3">
    <source>
        <dbReference type="SAM" id="MobiDB-lite"/>
    </source>
</evidence>
<keyword evidence="1" id="KW-0805">Transcription regulation</keyword>
<dbReference type="InterPro" id="IPR018060">
    <property type="entry name" value="HTH_AraC"/>
</dbReference>
<accession>A0A917QBE3</accession>
<comment type="caution">
    <text evidence="5">The sequence shown here is derived from an EMBL/GenBank/DDBJ whole genome shotgun (WGS) entry which is preliminary data.</text>
</comment>
<dbReference type="Proteomes" id="UP000600449">
    <property type="component" value="Unassembled WGS sequence"/>
</dbReference>
<dbReference type="EMBL" id="BMMF01000008">
    <property type="protein sequence ID" value="GGK40372.1"/>
    <property type="molecule type" value="Genomic_DNA"/>
</dbReference>
<dbReference type="Gene3D" id="3.40.50.880">
    <property type="match status" value="1"/>
</dbReference>
<dbReference type="PANTHER" id="PTHR43130:SF3">
    <property type="entry name" value="HTH-TYPE TRANSCRIPTIONAL REGULATOR RV1931C"/>
    <property type="match status" value="1"/>
</dbReference>
<feature type="domain" description="HTH araC/xylS-type" evidence="4">
    <location>
        <begin position="237"/>
        <end position="335"/>
    </location>
</feature>
<evidence type="ECO:0000256" key="2">
    <source>
        <dbReference type="ARBA" id="ARBA00023163"/>
    </source>
</evidence>
<dbReference type="AlphaFoldDB" id="A0A917QBE3"/>
<dbReference type="GO" id="GO:0043565">
    <property type="term" value="F:sequence-specific DNA binding"/>
    <property type="evidence" value="ECO:0007669"/>
    <property type="project" value="InterPro"/>
</dbReference>
<dbReference type="Gene3D" id="1.10.10.60">
    <property type="entry name" value="Homeodomain-like"/>
    <property type="match status" value="2"/>
</dbReference>
<sequence length="359" mass="39044">MNAITASDTGAAVSGEADAAGRAGTMELGFFLTPNFSMIAFTSAIEPFRLANYATGRDLYSWRLYSPDGAPVRGSNDVAVAADAPAARAQALDRAIVCGGNGIQGFDHRETIAALRRLSAHGAEIGAVCTGSWLLAKAGLLDGYRATIHWVYASGLTADFPDLEVSEELFEIDRNRFTCAGGMAAADMALSLVAQDQGADVASQVTDLLIHNRIREARERQRMDLRARVGVAHPRLLAVVQRMEETVEEPLPCAELARGAGFSQRQLERLFVKYLGEPPTRYYMKVRLQRARHLLRQTSLPVLEIALACGFVSASYFSKTYLEHFGRQPSAERKPQTRESMAVGGRPRRRASALAPEDG</sequence>
<organism evidence="5 6">
    <name type="scientific">Salinarimonas ramus</name>
    <dbReference type="NCBI Taxonomy" id="690164"/>
    <lineage>
        <taxon>Bacteria</taxon>
        <taxon>Pseudomonadati</taxon>
        <taxon>Pseudomonadota</taxon>
        <taxon>Alphaproteobacteria</taxon>
        <taxon>Hyphomicrobiales</taxon>
        <taxon>Salinarimonadaceae</taxon>
        <taxon>Salinarimonas</taxon>
    </lineage>
</organism>
<dbReference type="InterPro" id="IPR029062">
    <property type="entry name" value="Class_I_gatase-like"/>
</dbReference>
<keyword evidence="2" id="KW-0804">Transcription</keyword>
<feature type="compositionally biased region" description="Basic and acidic residues" evidence="3">
    <location>
        <begin position="327"/>
        <end position="337"/>
    </location>
</feature>
<dbReference type="SMART" id="SM00342">
    <property type="entry name" value="HTH_ARAC"/>
    <property type="match status" value="1"/>
</dbReference>
<dbReference type="GO" id="GO:0003700">
    <property type="term" value="F:DNA-binding transcription factor activity"/>
    <property type="evidence" value="ECO:0007669"/>
    <property type="project" value="InterPro"/>
</dbReference>
<evidence type="ECO:0000256" key="1">
    <source>
        <dbReference type="ARBA" id="ARBA00023015"/>
    </source>
</evidence>
<dbReference type="CDD" id="cd03136">
    <property type="entry name" value="GATase1_AraC_ArgR_like"/>
    <property type="match status" value="1"/>
</dbReference>
<dbReference type="SUPFAM" id="SSF46689">
    <property type="entry name" value="Homeodomain-like"/>
    <property type="match status" value="2"/>
</dbReference>
<proteinExistence type="predicted"/>
<evidence type="ECO:0000313" key="6">
    <source>
        <dbReference type="Proteomes" id="UP000600449"/>
    </source>
</evidence>
<dbReference type="InterPro" id="IPR052158">
    <property type="entry name" value="INH-QAR"/>
</dbReference>
<reference evidence="5 6" key="1">
    <citation type="journal article" date="2014" name="Int. J. Syst. Evol. Microbiol.">
        <title>Complete genome sequence of Corynebacterium casei LMG S-19264T (=DSM 44701T), isolated from a smear-ripened cheese.</title>
        <authorList>
            <consortium name="US DOE Joint Genome Institute (JGI-PGF)"/>
            <person name="Walter F."/>
            <person name="Albersmeier A."/>
            <person name="Kalinowski J."/>
            <person name="Ruckert C."/>
        </authorList>
    </citation>
    <scope>NUCLEOTIDE SEQUENCE [LARGE SCALE GENOMIC DNA]</scope>
    <source>
        <strain evidence="5 6">CGMCC 1.9161</strain>
    </source>
</reference>
<evidence type="ECO:0000259" key="4">
    <source>
        <dbReference type="PROSITE" id="PS01124"/>
    </source>
</evidence>
<dbReference type="RefSeq" id="WP_244645450.1">
    <property type="nucleotide sequence ID" value="NZ_BMMF01000008.1"/>
</dbReference>
<name>A0A917QBE3_9HYPH</name>
<protein>
    <submittedName>
        <fullName evidence="5">AraC family transcriptional regulator</fullName>
    </submittedName>
</protein>
<evidence type="ECO:0000313" key="5">
    <source>
        <dbReference type="EMBL" id="GGK40372.1"/>
    </source>
</evidence>
<feature type="region of interest" description="Disordered" evidence="3">
    <location>
        <begin position="327"/>
        <end position="359"/>
    </location>
</feature>
<dbReference type="Pfam" id="PF01965">
    <property type="entry name" value="DJ-1_PfpI"/>
    <property type="match status" value="1"/>
</dbReference>
<dbReference type="InterPro" id="IPR009057">
    <property type="entry name" value="Homeodomain-like_sf"/>
</dbReference>
<dbReference type="PROSITE" id="PS01124">
    <property type="entry name" value="HTH_ARAC_FAMILY_2"/>
    <property type="match status" value="1"/>
</dbReference>
<gene>
    <name evidence="5" type="ORF">GCM10011322_29390</name>
</gene>
<dbReference type="InterPro" id="IPR002818">
    <property type="entry name" value="DJ-1/PfpI"/>
</dbReference>
<dbReference type="PANTHER" id="PTHR43130">
    <property type="entry name" value="ARAC-FAMILY TRANSCRIPTIONAL REGULATOR"/>
    <property type="match status" value="1"/>
</dbReference>
<dbReference type="SUPFAM" id="SSF52317">
    <property type="entry name" value="Class I glutamine amidotransferase-like"/>
    <property type="match status" value="1"/>
</dbReference>
<dbReference type="Pfam" id="PF12833">
    <property type="entry name" value="HTH_18"/>
    <property type="match status" value="1"/>
</dbReference>